<dbReference type="AlphaFoldDB" id="A0A9P4PPH6"/>
<dbReference type="GO" id="GO:0030148">
    <property type="term" value="P:sphingolipid biosynthetic process"/>
    <property type="evidence" value="ECO:0007669"/>
    <property type="project" value="TreeGrafter"/>
</dbReference>
<dbReference type="PANTHER" id="PTHR43550">
    <property type="entry name" value="3-KETODIHYDROSPHINGOSINE REDUCTASE"/>
    <property type="match status" value="1"/>
</dbReference>
<keyword evidence="1" id="KW-0472">Membrane</keyword>
<accession>A0A9P4PPH6</accession>
<dbReference type="SUPFAM" id="SSF51735">
    <property type="entry name" value="NAD(P)-binding Rossmann-fold domains"/>
    <property type="match status" value="1"/>
</dbReference>
<protein>
    <submittedName>
        <fullName evidence="2">3-ketosphinganine reductase-like protein</fullName>
    </submittedName>
</protein>
<proteinExistence type="predicted"/>
<dbReference type="GO" id="GO:0006666">
    <property type="term" value="P:3-keto-sphinganine metabolic process"/>
    <property type="evidence" value="ECO:0007669"/>
    <property type="project" value="TreeGrafter"/>
</dbReference>
<keyword evidence="1" id="KW-1133">Transmembrane helix</keyword>
<dbReference type="GO" id="GO:0047560">
    <property type="term" value="F:3-dehydrosphinganine reductase activity"/>
    <property type="evidence" value="ECO:0007669"/>
    <property type="project" value="TreeGrafter"/>
</dbReference>
<sequence>METALSWLTIAFLILLGYLTLSVMGFLSWGNKFPVEGRTVLLTGSSYGMGKEVAKLLSERGANVILVARNVEKLQVATDYAKAAAKNPSTQRFHYISADCTSEAENARLLAEATTWNNGKAPDIVWANAGSSTPGLFLEQKTDTLRHQMDINYWAACYLAQQTLKAWLYPSTPYKPDAPPEPTHHFIVTSSVLGFINILGYGGYSPAKAALKTLCDGLRQEVILYNGARRSKNSASGAAPAPFDVAINMIAPATILSPGEQIENRTKPDVTKKLEETDPKQTELEAATAAINGLEAGNYSSATSWLGDLMRMSSLGSARRDNLVKDTVGTWVASLVWPLLGPDMDGKVFSWGKKEGMPAYKPNSI</sequence>
<dbReference type="EMBL" id="MU001496">
    <property type="protein sequence ID" value="KAF2448006.1"/>
    <property type="molecule type" value="Genomic_DNA"/>
</dbReference>
<evidence type="ECO:0000313" key="3">
    <source>
        <dbReference type="Proteomes" id="UP000799764"/>
    </source>
</evidence>
<comment type="caution">
    <text evidence="2">The sequence shown here is derived from an EMBL/GenBank/DDBJ whole genome shotgun (WGS) entry which is preliminary data.</text>
</comment>
<keyword evidence="1" id="KW-0812">Transmembrane</keyword>
<dbReference type="GO" id="GO:0005789">
    <property type="term" value="C:endoplasmic reticulum membrane"/>
    <property type="evidence" value="ECO:0007669"/>
    <property type="project" value="TreeGrafter"/>
</dbReference>
<evidence type="ECO:0000256" key="1">
    <source>
        <dbReference type="SAM" id="Phobius"/>
    </source>
</evidence>
<feature type="transmembrane region" description="Helical" evidence="1">
    <location>
        <begin position="6"/>
        <end position="29"/>
    </location>
</feature>
<evidence type="ECO:0000313" key="2">
    <source>
        <dbReference type="EMBL" id="KAF2448006.1"/>
    </source>
</evidence>
<dbReference type="PRINTS" id="PR00081">
    <property type="entry name" value="GDHRDH"/>
</dbReference>
<dbReference type="Proteomes" id="UP000799764">
    <property type="component" value="Unassembled WGS sequence"/>
</dbReference>
<organism evidence="2 3">
    <name type="scientific">Karstenula rhodostoma CBS 690.94</name>
    <dbReference type="NCBI Taxonomy" id="1392251"/>
    <lineage>
        <taxon>Eukaryota</taxon>
        <taxon>Fungi</taxon>
        <taxon>Dikarya</taxon>
        <taxon>Ascomycota</taxon>
        <taxon>Pezizomycotina</taxon>
        <taxon>Dothideomycetes</taxon>
        <taxon>Pleosporomycetidae</taxon>
        <taxon>Pleosporales</taxon>
        <taxon>Massarineae</taxon>
        <taxon>Didymosphaeriaceae</taxon>
        <taxon>Karstenula</taxon>
    </lineage>
</organism>
<dbReference type="InterPro" id="IPR002347">
    <property type="entry name" value="SDR_fam"/>
</dbReference>
<dbReference type="InterPro" id="IPR036291">
    <property type="entry name" value="NAD(P)-bd_dom_sf"/>
</dbReference>
<dbReference type="PANTHER" id="PTHR43550:SF3">
    <property type="entry name" value="3-KETODIHYDROSPHINGOSINE REDUCTASE"/>
    <property type="match status" value="1"/>
</dbReference>
<dbReference type="OrthoDB" id="10267115at2759"/>
<dbReference type="Pfam" id="PF00106">
    <property type="entry name" value="adh_short"/>
    <property type="match status" value="1"/>
</dbReference>
<gene>
    <name evidence="2" type="ORF">P171DRAFT_429589</name>
</gene>
<name>A0A9P4PPH6_9PLEO</name>
<keyword evidence="3" id="KW-1185">Reference proteome</keyword>
<reference evidence="2" key="1">
    <citation type="journal article" date="2020" name="Stud. Mycol.">
        <title>101 Dothideomycetes genomes: a test case for predicting lifestyles and emergence of pathogens.</title>
        <authorList>
            <person name="Haridas S."/>
            <person name="Albert R."/>
            <person name="Binder M."/>
            <person name="Bloem J."/>
            <person name="Labutti K."/>
            <person name="Salamov A."/>
            <person name="Andreopoulos B."/>
            <person name="Baker S."/>
            <person name="Barry K."/>
            <person name="Bills G."/>
            <person name="Bluhm B."/>
            <person name="Cannon C."/>
            <person name="Castanera R."/>
            <person name="Culley D."/>
            <person name="Daum C."/>
            <person name="Ezra D."/>
            <person name="Gonzalez J."/>
            <person name="Henrissat B."/>
            <person name="Kuo A."/>
            <person name="Liang C."/>
            <person name="Lipzen A."/>
            <person name="Lutzoni F."/>
            <person name="Magnuson J."/>
            <person name="Mondo S."/>
            <person name="Nolan M."/>
            <person name="Ohm R."/>
            <person name="Pangilinan J."/>
            <person name="Park H.-J."/>
            <person name="Ramirez L."/>
            <person name="Alfaro M."/>
            <person name="Sun H."/>
            <person name="Tritt A."/>
            <person name="Yoshinaga Y."/>
            <person name="Zwiers L.-H."/>
            <person name="Turgeon B."/>
            <person name="Goodwin S."/>
            <person name="Spatafora J."/>
            <person name="Crous P."/>
            <person name="Grigoriev I."/>
        </authorList>
    </citation>
    <scope>NUCLEOTIDE SEQUENCE</scope>
    <source>
        <strain evidence="2">CBS 690.94</strain>
    </source>
</reference>
<dbReference type="Gene3D" id="3.40.50.720">
    <property type="entry name" value="NAD(P)-binding Rossmann-like Domain"/>
    <property type="match status" value="1"/>
</dbReference>